<evidence type="ECO:0000313" key="4">
    <source>
        <dbReference type="WBParaSite" id="Pan_g3268.t1"/>
    </source>
</evidence>
<dbReference type="AlphaFoldDB" id="A0A7E4VVJ8"/>
<feature type="compositionally biased region" description="Acidic residues" evidence="1">
    <location>
        <begin position="198"/>
        <end position="208"/>
    </location>
</feature>
<proteinExistence type="predicted"/>
<feature type="compositionally biased region" description="Low complexity" evidence="1">
    <location>
        <begin position="232"/>
        <end position="250"/>
    </location>
</feature>
<dbReference type="InterPro" id="IPR006150">
    <property type="entry name" value="Cys_repeat_1"/>
</dbReference>
<feature type="chain" id="PRO_5028959405" evidence="2">
    <location>
        <begin position="22"/>
        <end position="435"/>
    </location>
</feature>
<evidence type="ECO:0000256" key="2">
    <source>
        <dbReference type="SAM" id="SignalP"/>
    </source>
</evidence>
<accession>A0A7E4VVJ8</accession>
<organism evidence="3 4">
    <name type="scientific">Panagrellus redivivus</name>
    <name type="common">Microworm</name>
    <dbReference type="NCBI Taxonomy" id="6233"/>
    <lineage>
        <taxon>Eukaryota</taxon>
        <taxon>Metazoa</taxon>
        <taxon>Ecdysozoa</taxon>
        <taxon>Nematoda</taxon>
        <taxon>Chromadorea</taxon>
        <taxon>Rhabditida</taxon>
        <taxon>Tylenchina</taxon>
        <taxon>Panagrolaimomorpha</taxon>
        <taxon>Panagrolaimoidea</taxon>
        <taxon>Panagrolaimidae</taxon>
        <taxon>Panagrellus</taxon>
    </lineage>
</organism>
<dbReference type="Proteomes" id="UP000492821">
    <property type="component" value="Unassembled WGS sequence"/>
</dbReference>
<dbReference type="Pfam" id="PF14625">
    <property type="entry name" value="Lustrin_cystein"/>
    <property type="match status" value="1"/>
</dbReference>
<protein>
    <submittedName>
        <fullName evidence="4">Clip domain-containing protein</fullName>
    </submittedName>
</protein>
<reference evidence="3" key="1">
    <citation type="journal article" date="2013" name="Genetics">
        <title>The draft genome and transcriptome of Panagrellus redivivus are shaped by the harsh demands of a free-living lifestyle.</title>
        <authorList>
            <person name="Srinivasan J."/>
            <person name="Dillman A.R."/>
            <person name="Macchietto M.G."/>
            <person name="Heikkinen L."/>
            <person name="Lakso M."/>
            <person name="Fracchia K.M."/>
            <person name="Antoshechkin I."/>
            <person name="Mortazavi A."/>
            <person name="Wong G."/>
            <person name="Sternberg P.W."/>
        </authorList>
    </citation>
    <scope>NUCLEOTIDE SEQUENCE [LARGE SCALE GENOMIC DNA]</scope>
    <source>
        <strain evidence="3">MT8872</strain>
    </source>
</reference>
<feature type="compositionally biased region" description="Basic residues" evidence="1">
    <location>
        <begin position="217"/>
        <end position="231"/>
    </location>
</feature>
<evidence type="ECO:0000313" key="3">
    <source>
        <dbReference type="Proteomes" id="UP000492821"/>
    </source>
</evidence>
<feature type="signal peptide" evidence="2">
    <location>
        <begin position="1"/>
        <end position="21"/>
    </location>
</feature>
<dbReference type="WBParaSite" id="Pan_g3268.t1">
    <property type="protein sequence ID" value="Pan_g3268.t1"/>
    <property type="gene ID" value="Pan_g3268"/>
</dbReference>
<keyword evidence="2" id="KW-0732">Signal</keyword>
<sequence length="435" mass="46834">MHYRICAFVALSFSVITMAHGFWDGGQQPPNNNHGDYRNPFLGSIVQPIGIQSLSGGNHGPYGSSMPDNNFPSGVGVAEGSDGDSENGGGETPEGGIEMSELGSLSGGNSAIVCPSGNRVYVHPISGDLQQCSQQLGFYNQTTCPGGTVSGSSIIDSLPSPETSEYGSISSGSVSGGGEPTDPPLPFTTNSPFGGGDSDSEEEDDEDSATTTAVAMKTRRTRKPKTPRTRRPTTVTTTEATTTTTTPAPRMFNNFSPLAPRRGPRCRNPDDAALIDFGNRLRDCYYQQCPYSYRCEFNTDIRRYICCGKERDVFPPPGLPPLPEPKPLVPRPFRPRGPPPYQQFGDEHESNPLLPRSQLLEINDAKTDNTVSIDNSDDDCPLGLEHRGFLGSITFCDPTNLNLLCPVSHPYCSQSTTFGATVCCGRRPVHLWLLA</sequence>
<feature type="region of interest" description="Disordered" evidence="1">
    <location>
        <begin position="56"/>
        <end position="104"/>
    </location>
</feature>
<keyword evidence="3" id="KW-1185">Reference proteome</keyword>
<name>A0A7E4VVJ8_PANRE</name>
<dbReference type="SMART" id="SM00289">
    <property type="entry name" value="WR1"/>
    <property type="match status" value="2"/>
</dbReference>
<evidence type="ECO:0000256" key="1">
    <source>
        <dbReference type="SAM" id="MobiDB-lite"/>
    </source>
</evidence>
<reference evidence="4" key="2">
    <citation type="submission" date="2020-10" db="UniProtKB">
        <authorList>
            <consortium name="WormBaseParasite"/>
        </authorList>
    </citation>
    <scope>IDENTIFICATION</scope>
</reference>
<feature type="compositionally biased region" description="Polar residues" evidence="1">
    <location>
        <begin position="145"/>
        <end position="166"/>
    </location>
</feature>
<feature type="region of interest" description="Disordered" evidence="1">
    <location>
        <begin position="145"/>
        <end position="264"/>
    </location>
</feature>
<dbReference type="InterPro" id="IPR028150">
    <property type="entry name" value="Lustrin_cystein"/>
</dbReference>